<proteinExistence type="predicted"/>
<dbReference type="SMART" id="SM00367">
    <property type="entry name" value="LRR_CC"/>
    <property type="match status" value="2"/>
</dbReference>
<dbReference type="OrthoDB" id="421226at2759"/>
<reference evidence="1" key="1">
    <citation type="submission" date="2022-08" db="EMBL/GenBank/DDBJ databases">
        <authorList>
            <person name="Kallberg Y."/>
            <person name="Tangrot J."/>
            <person name="Rosling A."/>
        </authorList>
    </citation>
    <scope>NUCLEOTIDE SEQUENCE</scope>
    <source>
        <strain evidence="1">Wild A</strain>
    </source>
</reference>
<evidence type="ECO:0000313" key="1">
    <source>
        <dbReference type="EMBL" id="CAI2200292.1"/>
    </source>
</evidence>
<gene>
    <name evidence="1" type="ORF">FWILDA_LOCUS19496</name>
</gene>
<sequence length="85" mass="9814">SGGFRNFHAREVDDKGLITIADSYHKLEYLNITYRTEITEHSICGIIRSSPKLRHLDISFCKITDKIIEEIASKFLNLKYLNLEG</sequence>
<dbReference type="Proteomes" id="UP001153678">
    <property type="component" value="Unassembled WGS sequence"/>
</dbReference>
<organism evidence="1 2">
    <name type="scientific">Funneliformis geosporum</name>
    <dbReference type="NCBI Taxonomy" id="1117311"/>
    <lineage>
        <taxon>Eukaryota</taxon>
        <taxon>Fungi</taxon>
        <taxon>Fungi incertae sedis</taxon>
        <taxon>Mucoromycota</taxon>
        <taxon>Glomeromycotina</taxon>
        <taxon>Glomeromycetes</taxon>
        <taxon>Glomerales</taxon>
        <taxon>Glomeraceae</taxon>
        <taxon>Funneliformis</taxon>
    </lineage>
</organism>
<dbReference type="EMBL" id="CAMKVN010023944">
    <property type="protein sequence ID" value="CAI2200292.1"/>
    <property type="molecule type" value="Genomic_DNA"/>
</dbReference>
<comment type="caution">
    <text evidence="1">The sequence shown here is derived from an EMBL/GenBank/DDBJ whole genome shotgun (WGS) entry which is preliminary data.</text>
</comment>
<evidence type="ECO:0000313" key="2">
    <source>
        <dbReference type="Proteomes" id="UP001153678"/>
    </source>
</evidence>
<dbReference type="Gene3D" id="3.80.10.10">
    <property type="entry name" value="Ribonuclease Inhibitor"/>
    <property type="match status" value="1"/>
</dbReference>
<keyword evidence="2" id="KW-1185">Reference proteome</keyword>
<dbReference type="InterPro" id="IPR001611">
    <property type="entry name" value="Leu-rich_rpt"/>
</dbReference>
<feature type="non-terminal residue" evidence="1">
    <location>
        <position position="1"/>
    </location>
</feature>
<dbReference type="AlphaFoldDB" id="A0A9W4TCC8"/>
<name>A0A9W4TCC8_9GLOM</name>
<protein>
    <submittedName>
        <fullName evidence="1">4140_t:CDS:1</fullName>
    </submittedName>
</protein>
<dbReference type="InterPro" id="IPR032675">
    <property type="entry name" value="LRR_dom_sf"/>
</dbReference>
<dbReference type="InterPro" id="IPR006553">
    <property type="entry name" value="Leu-rich_rpt_Cys-con_subtyp"/>
</dbReference>
<dbReference type="SUPFAM" id="SSF52047">
    <property type="entry name" value="RNI-like"/>
    <property type="match status" value="1"/>
</dbReference>
<accession>A0A9W4TCC8</accession>
<feature type="non-terminal residue" evidence="1">
    <location>
        <position position="85"/>
    </location>
</feature>
<dbReference type="Pfam" id="PF13516">
    <property type="entry name" value="LRR_6"/>
    <property type="match status" value="1"/>
</dbReference>